<accession>A0A840AHK4</accession>
<dbReference type="InterPro" id="IPR010090">
    <property type="entry name" value="Phage_tape_meas"/>
</dbReference>
<gene>
    <name evidence="3" type="ORF">GGQ83_003437</name>
</gene>
<reference evidence="3 4" key="1">
    <citation type="submission" date="2020-08" db="EMBL/GenBank/DDBJ databases">
        <title>Genomic Encyclopedia of Type Strains, Phase IV (KMG-IV): sequencing the most valuable type-strain genomes for metagenomic binning, comparative biology and taxonomic classification.</title>
        <authorList>
            <person name="Goeker M."/>
        </authorList>
    </citation>
    <scope>NUCLEOTIDE SEQUENCE [LARGE SCALE GENOMIC DNA]</scope>
    <source>
        <strain evidence="3 4">DSM 19979</strain>
    </source>
</reference>
<feature type="transmembrane region" description="Helical" evidence="2">
    <location>
        <begin position="358"/>
        <end position="386"/>
    </location>
</feature>
<evidence type="ECO:0000313" key="3">
    <source>
        <dbReference type="EMBL" id="MBB3899970.1"/>
    </source>
</evidence>
<comment type="caution">
    <text evidence="3">The sequence shown here is derived from an EMBL/GenBank/DDBJ whole genome shotgun (WGS) entry which is preliminary data.</text>
</comment>
<evidence type="ECO:0000256" key="2">
    <source>
        <dbReference type="SAM" id="Phobius"/>
    </source>
</evidence>
<sequence>MAITEQFTAVISARDLTAGPLRQIGLRFGALARNTGLVRIGAAAANVSRQFAGLGARVASVAAPLAAVGAVAGSAGLLRMTQNTAALADRLNNLSIRTGVTVATLQSLSDVAGRAGVSQEALAANLGRLNVGMVNAATGGNRDLAAAFQRMGIALRGPTGQIRTAAEVLPELADAFAANENPAMRLRMATLLMGEAGAAMIPVFEGSSRALREGEARFRRYGFTMSREVTAANVAAHNQFEDLRVSLAGMAQAIGSRLAPTLGRIAERMAGWVEANRDLIALRIGEHVQNISAAMERFFEEQGALDRINAFMTRVGELVEKVGGLRNVLVGFGVVASLPFIAAVANIGMALAPVIRAVGLLAGALAAGSPLGLAVLAIGVTLGALVTHWESVLRAINRVKDALLTFPEIGTPGAAPGPEQGRRNFGQRGRAGGFYGPDALPAPDASGLPSGLPGASPMSAPAAPQRGQVDVNVRLENAPPGTRVETRAAGSLIRGAQTDVGYGLMRFAQ</sequence>
<dbReference type="NCBIfam" id="TIGR01760">
    <property type="entry name" value="tape_meas_TP901"/>
    <property type="match status" value="1"/>
</dbReference>
<keyword evidence="4" id="KW-1185">Reference proteome</keyword>
<dbReference type="Proteomes" id="UP000553193">
    <property type="component" value="Unassembled WGS sequence"/>
</dbReference>
<proteinExistence type="predicted"/>
<feature type="region of interest" description="Disordered" evidence="1">
    <location>
        <begin position="445"/>
        <end position="465"/>
    </location>
</feature>
<keyword evidence="2" id="KW-1133">Transmembrane helix</keyword>
<dbReference type="RefSeq" id="WP_184386198.1">
    <property type="nucleotide sequence ID" value="NZ_JACIDJ010000007.1"/>
</dbReference>
<evidence type="ECO:0000256" key="1">
    <source>
        <dbReference type="SAM" id="MobiDB-lite"/>
    </source>
</evidence>
<dbReference type="EMBL" id="JACIDJ010000007">
    <property type="protein sequence ID" value="MBB3899970.1"/>
    <property type="molecule type" value="Genomic_DNA"/>
</dbReference>
<keyword evidence="2" id="KW-0472">Membrane</keyword>
<organism evidence="3 4">
    <name type="scientific">Roseococcus suduntuyensis</name>
    <dbReference type="NCBI Taxonomy" id="455361"/>
    <lineage>
        <taxon>Bacteria</taxon>
        <taxon>Pseudomonadati</taxon>
        <taxon>Pseudomonadota</taxon>
        <taxon>Alphaproteobacteria</taxon>
        <taxon>Acetobacterales</taxon>
        <taxon>Roseomonadaceae</taxon>
        <taxon>Roseococcus</taxon>
    </lineage>
</organism>
<evidence type="ECO:0000313" key="4">
    <source>
        <dbReference type="Proteomes" id="UP000553193"/>
    </source>
</evidence>
<feature type="compositionally biased region" description="Low complexity" evidence="1">
    <location>
        <begin position="445"/>
        <end position="464"/>
    </location>
</feature>
<protein>
    <submittedName>
        <fullName evidence="3">Uncharacterized protein</fullName>
    </submittedName>
</protein>
<feature type="transmembrane region" description="Helical" evidence="2">
    <location>
        <begin position="328"/>
        <end position="352"/>
    </location>
</feature>
<name>A0A840AHK4_9PROT</name>
<keyword evidence="2" id="KW-0812">Transmembrane</keyword>
<dbReference type="AlphaFoldDB" id="A0A840AHK4"/>